<protein>
    <submittedName>
        <fullName evidence="3">Uncharacterized protein</fullName>
    </submittedName>
</protein>
<feature type="region of interest" description="Disordered" evidence="1">
    <location>
        <begin position="27"/>
        <end position="52"/>
    </location>
</feature>
<name>A0A1E3L821_9BACL</name>
<dbReference type="Gene3D" id="1.20.120.20">
    <property type="entry name" value="Apolipoprotein"/>
    <property type="match status" value="1"/>
</dbReference>
<keyword evidence="4" id="KW-1185">Reference proteome</keyword>
<dbReference type="EMBL" id="MDER01000032">
    <property type="protein sequence ID" value="ODP29100.1"/>
    <property type="molecule type" value="Genomic_DNA"/>
</dbReference>
<evidence type="ECO:0000256" key="2">
    <source>
        <dbReference type="SAM" id="SignalP"/>
    </source>
</evidence>
<feature type="compositionally biased region" description="Polar residues" evidence="1">
    <location>
        <begin position="235"/>
        <end position="252"/>
    </location>
</feature>
<feature type="region of interest" description="Disordered" evidence="1">
    <location>
        <begin position="438"/>
        <end position="458"/>
    </location>
</feature>
<evidence type="ECO:0000313" key="4">
    <source>
        <dbReference type="Proteomes" id="UP000094578"/>
    </source>
</evidence>
<feature type="compositionally biased region" description="Polar residues" evidence="1">
    <location>
        <begin position="304"/>
        <end position="330"/>
    </location>
</feature>
<feature type="region of interest" description="Disordered" evidence="1">
    <location>
        <begin position="213"/>
        <end position="346"/>
    </location>
</feature>
<feature type="compositionally biased region" description="Low complexity" evidence="1">
    <location>
        <begin position="30"/>
        <end position="47"/>
    </location>
</feature>
<evidence type="ECO:0000256" key="1">
    <source>
        <dbReference type="SAM" id="MobiDB-lite"/>
    </source>
</evidence>
<organism evidence="3 4">
    <name type="scientific">Paenibacillus nuruki</name>
    <dbReference type="NCBI Taxonomy" id="1886670"/>
    <lineage>
        <taxon>Bacteria</taxon>
        <taxon>Bacillati</taxon>
        <taxon>Bacillota</taxon>
        <taxon>Bacilli</taxon>
        <taxon>Bacillales</taxon>
        <taxon>Paenibacillaceae</taxon>
        <taxon>Paenibacillus</taxon>
    </lineage>
</organism>
<dbReference type="Proteomes" id="UP000094578">
    <property type="component" value="Unassembled WGS sequence"/>
</dbReference>
<keyword evidence="2" id="KW-0732">Signal</keyword>
<feature type="compositionally biased region" description="Pro residues" evidence="1">
    <location>
        <begin position="447"/>
        <end position="458"/>
    </location>
</feature>
<feature type="compositionally biased region" description="Polar residues" evidence="1">
    <location>
        <begin position="272"/>
        <end position="289"/>
    </location>
</feature>
<feature type="signal peptide" evidence="2">
    <location>
        <begin position="1"/>
        <end position="25"/>
    </location>
</feature>
<accession>A0A1E3L821</accession>
<reference evidence="3 4" key="1">
    <citation type="submission" date="2016-08" db="EMBL/GenBank/DDBJ databases">
        <title>Genome sequencing of Paenibacillus sp. TI45-13ar, isolated from Korean traditional nuruk.</title>
        <authorList>
            <person name="Kim S.-J."/>
        </authorList>
    </citation>
    <scope>NUCLEOTIDE SEQUENCE [LARGE SCALE GENOMIC DNA]</scope>
    <source>
        <strain evidence="3 4">TI45-13ar</strain>
    </source>
</reference>
<dbReference type="AlphaFoldDB" id="A0A1E3L821"/>
<dbReference type="STRING" id="1886670.PTI45_01611"/>
<feature type="compositionally biased region" description="Low complexity" evidence="1">
    <location>
        <begin position="213"/>
        <end position="230"/>
    </location>
</feature>
<gene>
    <name evidence="3" type="ORF">PTI45_01611</name>
</gene>
<feature type="chain" id="PRO_5009131381" evidence="2">
    <location>
        <begin position="26"/>
        <end position="458"/>
    </location>
</feature>
<comment type="caution">
    <text evidence="3">The sequence shown here is derived from an EMBL/GenBank/DDBJ whole genome shotgun (WGS) entry which is preliminary data.</text>
</comment>
<evidence type="ECO:0000313" key="3">
    <source>
        <dbReference type="EMBL" id="ODP29100.1"/>
    </source>
</evidence>
<dbReference type="RefSeq" id="WP_069327043.1">
    <property type="nucleotide sequence ID" value="NZ_MDER01000032.1"/>
</dbReference>
<sequence length="458" mass="48323">MKYRVLALLIALFLYYFTHHDIAHADGEVSNSDSSTAQTSSTTNESAKSTTSLVGNVLSSTTSSISNVVKDTVKGTTDTVDKTVDNVSNTVKDTTSQVSTTVDQATTDATTIVKDVVDLPVNVIQEVDQAANGQSSDVLGSVTSAVDQTVNNVTDTVQHTVDNTTNTVTGVLDSTVKTVEDTVTSVVDTTTTVIPEVVPVVPDVPVINLPPIVPQLPVDVRPTPVPDDSVAPNPSKDTTATHHSQKNSTQGDPDSHTPAMPPVQPAVPSVHIATQSPSTEAVQSSPINESNDKDIPASIPSLPKSISKNISTIPSPVQEKVQSVQTSSDATALPVDESVSDGSNPDALAIQTSVEPEPSSKPFISDVKGTEPVSPSAAIWLDIQGVQGLVVAHSSSSAEWSSNSNPSNSQNVFVNNRLANWKHYRIHLLTYRAQSEHGSNQWTHAPPGQPPQEAPYFI</sequence>
<proteinExistence type="predicted"/>